<accession>A0ACA9PGM5</accession>
<proteinExistence type="predicted"/>
<sequence>IWTEFAIMRLLDLKGEDPMIYEEIDCRTKLAMLIGDILTTPDIRIYP</sequence>
<gene>
    <name evidence="1" type="ORF">ACOLOM_LOCUS10563</name>
</gene>
<dbReference type="EMBL" id="CAJVPT010034677">
    <property type="protein sequence ID" value="CAG8708695.1"/>
    <property type="molecule type" value="Genomic_DNA"/>
</dbReference>
<evidence type="ECO:0000313" key="1">
    <source>
        <dbReference type="EMBL" id="CAG8708695.1"/>
    </source>
</evidence>
<comment type="caution">
    <text evidence="1">The sequence shown here is derived from an EMBL/GenBank/DDBJ whole genome shotgun (WGS) entry which is preliminary data.</text>
</comment>
<feature type="non-terminal residue" evidence="1">
    <location>
        <position position="1"/>
    </location>
</feature>
<organism evidence="1 2">
    <name type="scientific">Acaulospora colombiana</name>
    <dbReference type="NCBI Taxonomy" id="27376"/>
    <lineage>
        <taxon>Eukaryota</taxon>
        <taxon>Fungi</taxon>
        <taxon>Fungi incertae sedis</taxon>
        <taxon>Mucoromycota</taxon>
        <taxon>Glomeromycotina</taxon>
        <taxon>Glomeromycetes</taxon>
        <taxon>Diversisporales</taxon>
        <taxon>Acaulosporaceae</taxon>
        <taxon>Acaulospora</taxon>
    </lineage>
</organism>
<protein>
    <submittedName>
        <fullName evidence="1">13982_t:CDS:1</fullName>
    </submittedName>
</protein>
<name>A0ACA9PGM5_9GLOM</name>
<evidence type="ECO:0000313" key="2">
    <source>
        <dbReference type="Proteomes" id="UP000789525"/>
    </source>
</evidence>
<dbReference type="Proteomes" id="UP000789525">
    <property type="component" value="Unassembled WGS sequence"/>
</dbReference>
<reference evidence="1" key="1">
    <citation type="submission" date="2021-06" db="EMBL/GenBank/DDBJ databases">
        <authorList>
            <person name="Kallberg Y."/>
            <person name="Tangrot J."/>
            <person name="Rosling A."/>
        </authorList>
    </citation>
    <scope>NUCLEOTIDE SEQUENCE</scope>
    <source>
        <strain evidence="1">CL356</strain>
    </source>
</reference>
<keyword evidence="2" id="KW-1185">Reference proteome</keyword>